<accession>A0ABQ5U903</accession>
<evidence type="ECO:0000313" key="10">
    <source>
        <dbReference type="Proteomes" id="UP001161409"/>
    </source>
</evidence>
<evidence type="ECO:0000259" key="8">
    <source>
        <dbReference type="PROSITE" id="PS51462"/>
    </source>
</evidence>
<evidence type="ECO:0000256" key="6">
    <source>
        <dbReference type="ARBA" id="ARBA00023211"/>
    </source>
</evidence>
<keyword evidence="10" id="KW-1185">Reference proteome</keyword>
<reference evidence="9" key="1">
    <citation type="journal article" date="2014" name="Int. J. Syst. Evol. Microbiol.">
        <title>Complete genome of a new Firmicutes species belonging to the dominant human colonic microbiota ('Ruminococcus bicirculans') reveals two chromosomes and a selective capacity to utilize plant glucans.</title>
        <authorList>
            <consortium name="NISC Comparative Sequencing Program"/>
            <person name="Wegmann U."/>
            <person name="Louis P."/>
            <person name="Goesmann A."/>
            <person name="Henrissat B."/>
            <person name="Duncan S.H."/>
            <person name="Flint H.J."/>
        </authorList>
    </citation>
    <scope>NUCLEOTIDE SEQUENCE</scope>
    <source>
        <strain evidence="9">NBRC 103408</strain>
    </source>
</reference>
<sequence length="239" mass="26814">MSDNKKRTIAENRVDGSKAPRPKDAASIIIYRQQGPRTEILMGERSGKHSFMPNTYVFPGGRVDPADSRVKPARDLRDDVLMRLCRGGCSPARARALAMAAIRETFEETGLLLSASFDRPYRSKVSVWNDFGTQTCGPDLSRLDYIARAVTPPMRKKRFNTRFFVADGTDITGRLDGSGELLDMKWVTLDEALDLNIPQITEYILKQVGDYLKARPAPSPERPVQLFKMVGGKRIFTTE</sequence>
<keyword evidence="6" id="KW-0464">Manganese</keyword>
<evidence type="ECO:0000256" key="3">
    <source>
        <dbReference type="ARBA" id="ARBA00022723"/>
    </source>
</evidence>
<dbReference type="InterPro" id="IPR015797">
    <property type="entry name" value="NUDIX_hydrolase-like_dom_sf"/>
</dbReference>
<gene>
    <name evidence="9" type="ORF">GCM10007924_28890</name>
</gene>
<keyword evidence="3" id="KW-0479">Metal-binding</keyword>
<evidence type="ECO:0000256" key="5">
    <source>
        <dbReference type="ARBA" id="ARBA00022842"/>
    </source>
</evidence>
<comment type="cofactor">
    <cofactor evidence="1">
        <name>Mn(2+)</name>
        <dbReference type="ChEBI" id="CHEBI:29035"/>
    </cofactor>
</comment>
<reference evidence="9" key="2">
    <citation type="submission" date="2023-01" db="EMBL/GenBank/DDBJ databases">
        <title>Draft genome sequence of Sneathiella chinensis strain NBRC 103408.</title>
        <authorList>
            <person name="Sun Q."/>
            <person name="Mori K."/>
        </authorList>
    </citation>
    <scope>NUCLEOTIDE SEQUENCE</scope>
    <source>
        <strain evidence="9">NBRC 103408</strain>
    </source>
</reference>
<comment type="cofactor">
    <cofactor evidence="2">
        <name>Mg(2+)</name>
        <dbReference type="ChEBI" id="CHEBI:18420"/>
    </cofactor>
</comment>
<dbReference type="PANTHER" id="PTHR12318:SF0">
    <property type="entry name" value="ACYL-COENZYME A DIPHOSPHATASE NUDT19"/>
    <property type="match status" value="1"/>
</dbReference>
<evidence type="ECO:0000256" key="1">
    <source>
        <dbReference type="ARBA" id="ARBA00001936"/>
    </source>
</evidence>
<dbReference type="CDD" id="cd18870">
    <property type="entry name" value="NUDIX_AcylCoAdiphos_Nudt19"/>
    <property type="match status" value="1"/>
</dbReference>
<name>A0ABQ5U903_9PROT</name>
<protein>
    <submittedName>
        <fullName evidence="9">DNA mismatch repair protein MutT</fullName>
    </submittedName>
</protein>
<evidence type="ECO:0000256" key="2">
    <source>
        <dbReference type="ARBA" id="ARBA00001946"/>
    </source>
</evidence>
<dbReference type="InterPro" id="IPR000086">
    <property type="entry name" value="NUDIX_hydrolase_dom"/>
</dbReference>
<keyword evidence="4" id="KW-0378">Hydrolase</keyword>
<dbReference type="Gene3D" id="3.90.79.10">
    <property type="entry name" value="Nucleoside Triphosphate Pyrophosphohydrolase"/>
    <property type="match status" value="1"/>
</dbReference>
<keyword evidence="5" id="KW-0460">Magnesium</keyword>
<dbReference type="PROSITE" id="PS51462">
    <property type="entry name" value="NUDIX"/>
    <property type="match status" value="1"/>
</dbReference>
<feature type="domain" description="Nudix hydrolase" evidence="8">
    <location>
        <begin position="21"/>
        <end position="209"/>
    </location>
</feature>
<evidence type="ECO:0000313" key="9">
    <source>
        <dbReference type="EMBL" id="GLQ07668.1"/>
    </source>
</evidence>
<proteinExistence type="predicted"/>
<dbReference type="Proteomes" id="UP001161409">
    <property type="component" value="Unassembled WGS sequence"/>
</dbReference>
<organism evidence="9 10">
    <name type="scientific">Sneathiella chinensis</name>
    <dbReference type="NCBI Taxonomy" id="349750"/>
    <lineage>
        <taxon>Bacteria</taxon>
        <taxon>Pseudomonadati</taxon>
        <taxon>Pseudomonadota</taxon>
        <taxon>Alphaproteobacteria</taxon>
        <taxon>Sneathiellales</taxon>
        <taxon>Sneathiellaceae</taxon>
        <taxon>Sneathiella</taxon>
    </lineage>
</organism>
<dbReference type="EMBL" id="BSNF01000008">
    <property type="protein sequence ID" value="GLQ07668.1"/>
    <property type="molecule type" value="Genomic_DNA"/>
</dbReference>
<feature type="region of interest" description="Disordered" evidence="7">
    <location>
        <begin position="1"/>
        <end position="24"/>
    </location>
</feature>
<dbReference type="InterPro" id="IPR039121">
    <property type="entry name" value="NUDT19"/>
</dbReference>
<evidence type="ECO:0000256" key="4">
    <source>
        <dbReference type="ARBA" id="ARBA00022801"/>
    </source>
</evidence>
<dbReference type="Pfam" id="PF00293">
    <property type="entry name" value="NUDIX"/>
    <property type="match status" value="1"/>
</dbReference>
<dbReference type="RefSeq" id="WP_169561723.1">
    <property type="nucleotide sequence ID" value="NZ_BSNF01000008.1"/>
</dbReference>
<evidence type="ECO:0000256" key="7">
    <source>
        <dbReference type="SAM" id="MobiDB-lite"/>
    </source>
</evidence>
<dbReference type="PANTHER" id="PTHR12318">
    <property type="entry name" value="TESTOSTERONE-REGULATED PROTEIN RP2"/>
    <property type="match status" value="1"/>
</dbReference>
<dbReference type="SUPFAM" id="SSF55811">
    <property type="entry name" value="Nudix"/>
    <property type="match status" value="1"/>
</dbReference>
<comment type="caution">
    <text evidence="9">The sequence shown here is derived from an EMBL/GenBank/DDBJ whole genome shotgun (WGS) entry which is preliminary data.</text>
</comment>